<protein>
    <submittedName>
        <fullName evidence="2">Uncharacterized protein</fullName>
    </submittedName>
</protein>
<proteinExistence type="predicted"/>
<reference evidence="2 3" key="1">
    <citation type="journal article" date="2019" name="Genome Biol. Evol.">
        <title>Insights into the evolution of the New World diploid cottons (Gossypium, subgenus Houzingenia) based on genome sequencing.</title>
        <authorList>
            <person name="Grover C.E."/>
            <person name="Arick M.A. 2nd"/>
            <person name="Thrash A."/>
            <person name="Conover J.L."/>
            <person name="Sanders W.S."/>
            <person name="Peterson D.G."/>
            <person name="Frelichowski J.E."/>
            <person name="Scheffler J.A."/>
            <person name="Scheffler B.E."/>
            <person name="Wendel J.F."/>
        </authorList>
    </citation>
    <scope>NUCLEOTIDE SEQUENCE [LARGE SCALE GENOMIC DNA]</scope>
    <source>
        <strain evidence="2">0</strain>
        <tissue evidence="2">Leaf</tissue>
    </source>
</reference>
<dbReference type="PANTHER" id="PTHR34684">
    <property type="entry name" value="OS08G0192200 PROTEIN"/>
    <property type="match status" value="1"/>
</dbReference>
<sequence length="181" mass="21018">MKSGYEQCYFCITENRIAAILLKEAAERRRQAERDGIHVFLQHPKVRGRSNSRFPAATVLGVQAVEVNEMWRVRQKEMELNDRLKSRSNDHSGNSRIVWILASLIEAEIGGMRAMLLGPEKPSSLKSDESSSDSEPHEHGKNEKDHPERSNKRHSRKHKSEEKARNRKKKRKDEKRSKHDK</sequence>
<dbReference type="OrthoDB" id="552995at2759"/>
<keyword evidence="3" id="KW-1185">Reference proteome</keyword>
<comment type="caution">
    <text evidence="2">The sequence shown here is derived from an EMBL/GenBank/DDBJ whole genome shotgun (WGS) entry which is preliminary data.</text>
</comment>
<name>A0A7J9G7B1_9ROSI</name>
<dbReference type="EMBL" id="JABFAD010000002">
    <property type="protein sequence ID" value="MBA0793228.1"/>
    <property type="molecule type" value="Genomic_DNA"/>
</dbReference>
<dbReference type="PANTHER" id="PTHR34684:SF1">
    <property type="entry name" value="OS08G0192200 PROTEIN"/>
    <property type="match status" value="1"/>
</dbReference>
<organism evidence="2 3">
    <name type="scientific">Gossypium harknessii</name>
    <dbReference type="NCBI Taxonomy" id="34285"/>
    <lineage>
        <taxon>Eukaryota</taxon>
        <taxon>Viridiplantae</taxon>
        <taxon>Streptophyta</taxon>
        <taxon>Embryophyta</taxon>
        <taxon>Tracheophyta</taxon>
        <taxon>Spermatophyta</taxon>
        <taxon>Magnoliopsida</taxon>
        <taxon>eudicotyledons</taxon>
        <taxon>Gunneridae</taxon>
        <taxon>Pentapetalae</taxon>
        <taxon>rosids</taxon>
        <taxon>malvids</taxon>
        <taxon>Malvales</taxon>
        <taxon>Malvaceae</taxon>
        <taxon>Malvoideae</taxon>
        <taxon>Gossypium</taxon>
    </lineage>
</organism>
<dbReference type="Proteomes" id="UP000593560">
    <property type="component" value="Unassembled WGS sequence"/>
</dbReference>
<evidence type="ECO:0000313" key="2">
    <source>
        <dbReference type="EMBL" id="MBA0793228.1"/>
    </source>
</evidence>
<evidence type="ECO:0000313" key="3">
    <source>
        <dbReference type="Proteomes" id="UP000593560"/>
    </source>
</evidence>
<feature type="region of interest" description="Disordered" evidence="1">
    <location>
        <begin position="118"/>
        <end position="181"/>
    </location>
</feature>
<accession>A0A7J9G7B1</accession>
<dbReference type="AlphaFoldDB" id="A0A7J9G7B1"/>
<evidence type="ECO:0000256" key="1">
    <source>
        <dbReference type="SAM" id="MobiDB-lite"/>
    </source>
</evidence>
<feature type="compositionally biased region" description="Basic and acidic residues" evidence="1">
    <location>
        <begin position="126"/>
        <end position="150"/>
    </location>
</feature>
<gene>
    <name evidence="2" type="ORF">Gohar_017646</name>
</gene>